<dbReference type="SUPFAM" id="SSF89796">
    <property type="entry name" value="CoA-transferase family III (CaiB/BaiF)"/>
    <property type="match status" value="1"/>
</dbReference>
<dbReference type="Pfam" id="PF02515">
    <property type="entry name" value="CoA_transf_3"/>
    <property type="match status" value="1"/>
</dbReference>
<dbReference type="InterPro" id="IPR050509">
    <property type="entry name" value="CoA-transferase_III"/>
</dbReference>
<accession>A0ABM7JWM7</accession>
<dbReference type="InterPro" id="IPR023606">
    <property type="entry name" value="CoA-Trfase_III_dom_1_sf"/>
</dbReference>
<dbReference type="PANTHER" id="PTHR48228:SF2">
    <property type="entry name" value="E-CINNAMOYL-COA:R-PHENYLLACTATE COA TRANSFERASE LARGE SUBUNIT"/>
    <property type="match status" value="1"/>
</dbReference>
<dbReference type="Gene3D" id="3.30.1540.10">
    <property type="entry name" value="formyl-coa transferase, domain 3"/>
    <property type="match status" value="1"/>
</dbReference>
<sequence length="406" mass="43770">MDDMTDVLSGIRVVELAAWTFVPAAGAVLADWGADVIKVEHPETGDPQRGLISSGIVTGAGGVNHFVEQPNRGKRSVGLDTSTAEGLELLMRLIETADVFITNLLPDSRQRMGIDVDQIRARNPNIIYARGHGYGTKGDLSAQGGFDLAAYWARGGIGDAYADGTGSYPPIQRPGFGDSYGGLALAAGIAAALVKRERTGEPSVVDVSLLNAAIWQLGPDIVGAGVTGQDIPKFNLDEMPNPVASIYRTRDNRFIAFVLLQADRFWSDFCTRLGRTDLIDDERFAHATARFGNRKQCIAELRASFASKSLAHWEKAFSGFDGVWDVMRTAHEVHSDPQVIANGYLPRVTDAKSNEFALAASPAQFNEIPLDLTCAPAHGEHTDAVLAELGFSEDEIIDFKINSVVL</sequence>
<dbReference type="GO" id="GO:0016740">
    <property type="term" value="F:transferase activity"/>
    <property type="evidence" value="ECO:0007669"/>
    <property type="project" value="UniProtKB-KW"/>
</dbReference>
<gene>
    <name evidence="1" type="ORF">MMAN_41060</name>
</gene>
<proteinExistence type="predicted"/>
<evidence type="ECO:0000313" key="2">
    <source>
        <dbReference type="Proteomes" id="UP000465812"/>
    </source>
</evidence>
<dbReference type="EMBL" id="AP022590">
    <property type="protein sequence ID" value="BBY39972.1"/>
    <property type="molecule type" value="Genomic_DNA"/>
</dbReference>
<reference evidence="1 2" key="1">
    <citation type="journal article" date="2019" name="Emerg. Microbes Infect.">
        <title>Comprehensive subspecies identification of 175 nontuberculous mycobacteria species based on 7547 genomic profiles.</title>
        <authorList>
            <person name="Matsumoto Y."/>
            <person name="Kinjo T."/>
            <person name="Motooka D."/>
            <person name="Nabeya D."/>
            <person name="Jung N."/>
            <person name="Uechi K."/>
            <person name="Horii T."/>
            <person name="Iida T."/>
            <person name="Fujita J."/>
            <person name="Nakamura S."/>
        </authorList>
    </citation>
    <scope>NUCLEOTIDE SEQUENCE [LARGE SCALE GENOMIC DNA]</scope>
    <source>
        <strain evidence="1 2">JCM 18113</strain>
    </source>
</reference>
<dbReference type="PANTHER" id="PTHR48228">
    <property type="entry name" value="SUCCINYL-COA--D-CITRAMALATE COA-TRANSFERASE"/>
    <property type="match status" value="1"/>
</dbReference>
<dbReference type="InterPro" id="IPR003673">
    <property type="entry name" value="CoA-Trfase_fam_III"/>
</dbReference>
<organism evidence="1 2">
    <name type="scientific">Mycobacterium mantenii</name>
    <dbReference type="NCBI Taxonomy" id="560555"/>
    <lineage>
        <taxon>Bacteria</taxon>
        <taxon>Bacillati</taxon>
        <taxon>Actinomycetota</taxon>
        <taxon>Actinomycetes</taxon>
        <taxon>Mycobacteriales</taxon>
        <taxon>Mycobacteriaceae</taxon>
        <taxon>Mycobacterium</taxon>
        <taxon>Mycobacterium avium complex (MAC)</taxon>
    </lineage>
</organism>
<dbReference type="InterPro" id="IPR044855">
    <property type="entry name" value="CoA-Trfase_III_dom3_sf"/>
</dbReference>
<dbReference type="Gene3D" id="3.40.50.10540">
    <property type="entry name" value="Crotonobetainyl-coa:carnitine coa-transferase, domain 1"/>
    <property type="match status" value="1"/>
</dbReference>
<protein>
    <submittedName>
        <fullName evidence="1">CoA transferase</fullName>
    </submittedName>
</protein>
<name>A0ABM7JWM7_MYCNT</name>
<evidence type="ECO:0000313" key="1">
    <source>
        <dbReference type="EMBL" id="BBY39972.1"/>
    </source>
</evidence>
<keyword evidence="1" id="KW-0808">Transferase</keyword>
<dbReference type="Proteomes" id="UP000465812">
    <property type="component" value="Chromosome"/>
</dbReference>
<keyword evidence="2" id="KW-1185">Reference proteome</keyword>